<dbReference type="Proteomes" id="UP000198658">
    <property type="component" value="Unassembled WGS sequence"/>
</dbReference>
<keyword evidence="2 6" id="KW-0479">Metal-binding</keyword>
<evidence type="ECO:0000256" key="5">
    <source>
        <dbReference type="PIRSR" id="PIRSR604808-1"/>
    </source>
</evidence>
<dbReference type="EMBL" id="FNQO01000001">
    <property type="protein sequence ID" value="SDZ80398.1"/>
    <property type="molecule type" value="Genomic_DNA"/>
</dbReference>
<feature type="site" description="Transition state stabilizer" evidence="7">
    <location>
        <position position="154"/>
    </location>
</feature>
<evidence type="ECO:0000256" key="2">
    <source>
        <dbReference type="ARBA" id="ARBA00022723"/>
    </source>
</evidence>
<organism evidence="9 10">
    <name type="scientific">Microbulbifer marinus</name>
    <dbReference type="NCBI Taxonomy" id="658218"/>
    <lineage>
        <taxon>Bacteria</taxon>
        <taxon>Pseudomonadati</taxon>
        <taxon>Pseudomonadota</taxon>
        <taxon>Gammaproteobacteria</taxon>
        <taxon>Cellvibrionales</taxon>
        <taxon>Microbulbiferaceae</taxon>
        <taxon>Microbulbifer</taxon>
    </lineage>
</organism>
<dbReference type="GO" id="GO:0046872">
    <property type="term" value="F:metal ion binding"/>
    <property type="evidence" value="ECO:0007669"/>
    <property type="project" value="UniProtKB-KW"/>
</dbReference>
<feature type="site" description="Important for catalytic activity" evidence="7">
    <location>
        <position position="232"/>
    </location>
</feature>
<evidence type="ECO:0000259" key="8">
    <source>
        <dbReference type="Pfam" id="PF03372"/>
    </source>
</evidence>
<evidence type="ECO:0000256" key="6">
    <source>
        <dbReference type="PIRSR" id="PIRSR604808-2"/>
    </source>
</evidence>
<comment type="similarity">
    <text evidence="1">Belongs to the DNA repair enzymes AP/ExoA family.</text>
</comment>
<evidence type="ECO:0000313" key="9">
    <source>
        <dbReference type="EMBL" id="SDZ80398.1"/>
    </source>
</evidence>
<keyword evidence="4 6" id="KW-0460">Magnesium</keyword>
<dbReference type="OrthoDB" id="9803914at2"/>
<gene>
    <name evidence="9" type="ORF">SAMN05216562_0437</name>
</gene>
<dbReference type="NCBIfam" id="TIGR00195">
    <property type="entry name" value="exoDNase_III"/>
    <property type="match status" value="1"/>
</dbReference>
<dbReference type="InterPro" id="IPR036691">
    <property type="entry name" value="Endo/exonu/phosph_ase_sf"/>
</dbReference>
<dbReference type="InterPro" id="IPR004808">
    <property type="entry name" value="AP_endonuc_1"/>
</dbReference>
<feature type="active site" evidence="5">
    <location>
        <position position="110"/>
    </location>
</feature>
<evidence type="ECO:0000313" key="10">
    <source>
        <dbReference type="Proteomes" id="UP000198658"/>
    </source>
</evidence>
<feature type="domain" description="Endonuclease/exonuclease/phosphatase" evidence="8">
    <location>
        <begin position="4"/>
        <end position="262"/>
    </location>
</feature>
<dbReference type="STRING" id="658218.SAMN05216562_0437"/>
<feature type="active site" description="Proton donor/acceptor" evidence="5">
    <location>
        <position position="152"/>
    </location>
</feature>
<dbReference type="GO" id="GO:0004519">
    <property type="term" value="F:endonuclease activity"/>
    <property type="evidence" value="ECO:0007669"/>
    <property type="project" value="InterPro"/>
</dbReference>
<dbReference type="AlphaFoldDB" id="A0A1H3W246"/>
<evidence type="ECO:0000256" key="1">
    <source>
        <dbReference type="ARBA" id="ARBA00007092"/>
    </source>
</evidence>
<dbReference type="InterPro" id="IPR020847">
    <property type="entry name" value="AP_endonuclease_F1_BS"/>
</dbReference>
<dbReference type="PANTHER" id="PTHR43250">
    <property type="entry name" value="EXODEOXYRIBONUCLEASE III"/>
    <property type="match status" value="1"/>
</dbReference>
<dbReference type="SUPFAM" id="SSF56219">
    <property type="entry name" value="DNase I-like"/>
    <property type="match status" value="1"/>
</dbReference>
<evidence type="ECO:0000256" key="4">
    <source>
        <dbReference type="ARBA" id="ARBA00022842"/>
    </source>
</evidence>
<dbReference type="NCBIfam" id="NF008733">
    <property type="entry name" value="PRK11756.1"/>
    <property type="match status" value="1"/>
</dbReference>
<dbReference type="InterPro" id="IPR037493">
    <property type="entry name" value="ExoIII-like"/>
</dbReference>
<dbReference type="PANTHER" id="PTHR43250:SF2">
    <property type="entry name" value="EXODEOXYRIBONUCLEASE III"/>
    <property type="match status" value="1"/>
</dbReference>
<protein>
    <submittedName>
        <fullName evidence="9">Exodeoxyribonuclease III</fullName>
    </submittedName>
</protein>
<name>A0A1H3W246_9GAMM</name>
<feature type="active site" description="Proton acceptor" evidence="5">
    <location>
        <position position="262"/>
    </location>
</feature>
<evidence type="ECO:0000256" key="7">
    <source>
        <dbReference type="PIRSR" id="PIRSR604808-3"/>
    </source>
</evidence>
<dbReference type="CDD" id="cd09086">
    <property type="entry name" value="ExoIII-like_AP-endo"/>
    <property type="match status" value="1"/>
</dbReference>
<dbReference type="RefSeq" id="WP_091384672.1">
    <property type="nucleotide sequence ID" value="NZ_FNQO01000001.1"/>
</dbReference>
<reference evidence="10" key="1">
    <citation type="submission" date="2016-10" db="EMBL/GenBank/DDBJ databases">
        <authorList>
            <person name="Varghese N."/>
            <person name="Submissions S."/>
        </authorList>
    </citation>
    <scope>NUCLEOTIDE SEQUENCE [LARGE SCALE GENOMIC DNA]</scope>
    <source>
        <strain evidence="10">CGMCC 1.10657</strain>
    </source>
</reference>
<proteinExistence type="inferred from homology"/>
<feature type="binding site" evidence="6">
    <location>
        <position position="262"/>
    </location>
    <ligand>
        <name>Mg(2+)</name>
        <dbReference type="ChEBI" id="CHEBI:18420"/>
        <label>1</label>
    </ligand>
</feature>
<dbReference type="Pfam" id="PF03372">
    <property type="entry name" value="Exo_endo_phos"/>
    <property type="match status" value="1"/>
</dbReference>
<feature type="binding site" evidence="6">
    <location>
        <position position="152"/>
    </location>
    <ligand>
        <name>Mg(2+)</name>
        <dbReference type="ChEBI" id="CHEBI:18420"/>
        <label>1</label>
    </ligand>
</feature>
<sequence>MKVVSFNVNSIRARLHQLAALVEGHQPDIIGLQETKVTDEDFPVDEVRELGYELIYFGQKTHYGVALLSRLPFIDREYGFPKEDKNAQRRMVAGKFDIGGKEPLTVINGYFPQGENREHPVKFPAKRKYYADLDDYLQTTCKPEAPVLVIGDMNVSPTDLDIGIGEPNRKRWLRDGKCSFLPEEREWLQKIEDWGLVDTFRAQNPDTNDIFSWFDYRSRGFDREPKRGLRIDLILASKPLADACVNTGVDYDIRAMERPSDHAPVWAEFKL</sequence>
<feature type="binding site" evidence="6">
    <location>
        <position position="154"/>
    </location>
    <ligand>
        <name>Mg(2+)</name>
        <dbReference type="ChEBI" id="CHEBI:18420"/>
        <label>1</label>
    </ligand>
</feature>
<dbReference type="GO" id="GO:0008311">
    <property type="term" value="F:double-stranded DNA 3'-5' DNA exonuclease activity"/>
    <property type="evidence" value="ECO:0007669"/>
    <property type="project" value="InterPro"/>
</dbReference>
<keyword evidence="6" id="KW-0464">Manganese</keyword>
<feature type="binding site" evidence="6">
    <location>
        <position position="261"/>
    </location>
    <ligand>
        <name>Mg(2+)</name>
        <dbReference type="ChEBI" id="CHEBI:18420"/>
        <label>1</label>
    </ligand>
</feature>
<comment type="cofactor">
    <cofactor evidence="6">
        <name>Mg(2+)</name>
        <dbReference type="ChEBI" id="CHEBI:18420"/>
    </cofactor>
    <cofactor evidence="6">
        <name>Mn(2+)</name>
        <dbReference type="ChEBI" id="CHEBI:29035"/>
    </cofactor>
    <text evidence="6">Probably binds two magnesium or manganese ions per subunit.</text>
</comment>
<feature type="binding site" evidence="6">
    <location>
        <position position="34"/>
    </location>
    <ligand>
        <name>Mg(2+)</name>
        <dbReference type="ChEBI" id="CHEBI:18420"/>
        <label>1</label>
    </ligand>
</feature>
<feature type="binding site" evidence="6">
    <location>
        <position position="7"/>
    </location>
    <ligand>
        <name>Mg(2+)</name>
        <dbReference type="ChEBI" id="CHEBI:18420"/>
        <label>1</label>
    </ligand>
</feature>
<accession>A0A1H3W246</accession>
<dbReference type="GO" id="GO:0006281">
    <property type="term" value="P:DNA repair"/>
    <property type="evidence" value="ECO:0007669"/>
    <property type="project" value="InterPro"/>
</dbReference>
<feature type="site" description="Interaction with DNA substrate" evidence="7">
    <location>
        <position position="262"/>
    </location>
</feature>
<dbReference type="Gene3D" id="3.60.10.10">
    <property type="entry name" value="Endonuclease/exonuclease/phosphatase"/>
    <property type="match status" value="1"/>
</dbReference>
<evidence type="ECO:0000256" key="3">
    <source>
        <dbReference type="ARBA" id="ARBA00022801"/>
    </source>
</evidence>
<keyword evidence="3" id="KW-0378">Hydrolase</keyword>
<keyword evidence="10" id="KW-1185">Reference proteome</keyword>
<dbReference type="PROSITE" id="PS51435">
    <property type="entry name" value="AP_NUCLEASE_F1_4"/>
    <property type="match status" value="1"/>
</dbReference>
<dbReference type="InterPro" id="IPR005135">
    <property type="entry name" value="Endo/exonuclease/phosphatase"/>
</dbReference>
<dbReference type="GO" id="GO:0003677">
    <property type="term" value="F:DNA binding"/>
    <property type="evidence" value="ECO:0007669"/>
    <property type="project" value="InterPro"/>
</dbReference>
<dbReference type="PROSITE" id="PS00726">
    <property type="entry name" value="AP_NUCLEASE_F1_1"/>
    <property type="match status" value="1"/>
</dbReference>
<dbReference type="NCBIfam" id="TIGR00633">
    <property type="entry name" value="xth"/>
    <property type="match status" value="1"/>
</dbReference>